<sequence length="685" mass="78021">MIPTEDASARKREIEEKLKQEQETLSFIRENLEKSDQLTKGMVSILSSFESRLMQLENSIIPVHKQTENLQRLQENVDKTLSCMDHVISYYHVAKDTDKIIREGPTGRLDEYLACIAKIQKAVEYFQDNNPDSPELNTVKARFEKGKELLEGEFRSLLTRYSKPVPPILILDAISVDEELELVQDEVVLEHLPEAVLQDIICIAGWLVEYGRNQDFMNVYFQIRSNQLDRSIKGLKDHFRKNSASSGVPYSPAVQTKRKDTPTKKAPRRPGTIRKAQNLLKQYSQHGLDGKKGGSNLNPLEGKDDVLDIEIDSYIHCISAFVKLAQSEYSLLTEIIPEHHQKKTFDSLIQEALDNLMLEGENIVTAARRAIMRHDYSAVLTIFPILKHLKMTKPDFDTTLQGTAASTKNKLPTLITSMETIGAKALEEFADSIKNDPDKEYNMPKDGTVHELTSNAILFLQQLLDFHETAGAMLASQGTVTSSVAQAALCCPTRSIECCGKVLGNLQLNLLSKSKVYEDSALSAIFLHNNYNYTLKSLEKSDLIQLVTVTQKKAEASYRELIEKEIQTYQRSWAKVTEHLADRNMPVLHPGTKLKDKERQVIKDKFKGFNDGLEELCKIQKGWAIPDKEQRDFIRQAQKKVVSDAYRAFLQRCANIFFTKNPEKYHKYRPEEVEEMIEKLFDTSA</sequence>
<evidence type="ECO:0000256" key="3">
    <source>
        <dbReference type="ARBA" id="ARBA00022483"/>
    </source>
</evidence>
<comment type="function">
    <text evidence="5">Component of the exocyst complex involved in the docking of exocytic vesicles with fusion sites on the plasma membrane.</text>
</comment>
<dbReference type="Pfam" id="PF20669">
    <property type="entry name" value="Exo70_N"/>
    <property type="match status" value="1"/>
</dbReference>
<evidence type="ECO:0000256" key="2">
    <source>
        <dbReference type="ARBA" id="ARBA00022448"/>
    </source>
</evidence>
<organism evidence="9 10">
    <name type="scientific">Anabas testudineus</name>
    <name type="common">Climbing perch</name>
    <name type="synonym">Anthias testudineus</name>
    <dbReference type="NCBI Taxonomy" id="64144"/>
    <lineage>
        <taxon>Eukaryota</taxon>
        <taxon>Metazoa</taxon>
        <taxon>Chordata</taxon>
        <taxon>Craniata</taxon>
        <taxon>Vertebrata</taxon>
        <taxon>Euteleostomi</taxon>
        <taxon>Actinopterygii</taxon>
        <taxon>Neopterygii</taxon>
        <taxon>Teleostei</taxon>
        <taxon>Neoteleostei</taxon>
        <taxon>Acanthomorphata</taxon>
        <taxon>Anabantaria</taxon>
        <taxon>Anabantiformes</taxon>
        <taxon>Anabantoidei</taxon>
        <taxon>Anabantidae</taxon>
        <taxon>Anabas</taxon>
    </lineage>
</organism>
<dbReference type="SUPFAM" id="SSF74788">
    <property type="entry name" value="Cullin repeat-like"/>
    <property type="match status" value="1"/>
</dbReference>
<dbReference type="PANTHER" id="PTHR12542:SF41">
    <property type="entry name" value="EXOCYST COMPLEX COMPONENT 7"/>
    <property type="match status" value="1"/>
</dbReference>
<dbReference type="InterPro" id="IPR004140">
    <property type="entry name" value="Exo70"/>
</dbReference>
<dbReference type="Gene3D" id="1.20.1280.170">
    <property type="entry name" value="Exocyst complex component Exo70"/>
    <property type="match status" value="2"/>
</dbReference>
<evidence type="ECO:0000313" key="9">
    <source>
        <dbReference type="Ensembl" id="ENSATEP00000060189.1"/>
    </source>
</evidence>
<keyword evidence="10" id="KW-1185">Reference proteome</keyword>
<reference evidence="9" key="3">
    <citation type="submission" date="2025-09" db="UniProtKB">
        <authorList>
            <consortium name="Ensembl"/>
        </authorList>
    </citation>
    <scope>IDENTIFICATION</scope>
</reference>
<evidence type="ECO:0000259" key="8">
    <source>
        <dbReference type="Pfam" id="PF03081"/>
    </source>
</evidence>
<dbReference type="PANTHER" id="PTHR12542">
    <property type="entry name" value="EXOCYST COMPLEX PROTEIN EXO70"/>
    <property type="match status" value="1"/>
</dbReference>
<accession>A0A7N6B8R8</accession>
<dbReference type="Ensembl" id="ENSATET00000053706.2">
    <property type="protein sequence ID" value="ENSATEP00000060189.1"/>
    <property type="gene ID" value="ENSATEG00000010353.3"/>
</dbReference>
<dbReference type="InterPro" id="IPR046364">
    <property type="entry name" value="Exo70_C"/>
</dbReference>
<dbReference type="GO" id="GO:0000145">
    <property type="term" value="C:exocyst"/>
    <property type="evidence" value="ECO:0007669"/>
    <property type="project" value="InterPro"/>
</dbReference>
<dbReference type="GO" id="GO:0015031">
    <property type="term" value="P:protein transport"/>
    <property type="evidence" value="ECO:0007669"/>
    <property type="project" value="UniProtKB-KW"/>
</dbReference>
<comment type="similarity">
    <text evidence="1 5">Belongs to the EXO70 family.</text>
</comment>
<dbReference type="Pfam" id="PF03081">
    <property type="entry name" value="Exo70_C"/>
    <property type="match status" value="1"/>
</dbReference>
<dbReference type="Proteomes" id="UP000265040">
    <property type="component" value="Chromosome 19"/>
</dbReference>
<evidence type="ECO:0000256" key="5">
    <source>
        <dbReference type="RuleBase" id="RU365026"/>
    </source>
</evidence>
<feature type="coiled-coil region" evidence="6">
    <location>
        <begin position="4"/>
        <end position="38"/>
    </location>
</feature>
<evidence type="ECO:0000256" key="6">
    <source>
        <dbReference type="SAM" id="Coils"/>
    </source>
</evidence>
<evidence type="ECO:0000256" key="7">
    <source>
        <dbReference type="SAM" id="MobiDB-lite"/>
    </source>
</evidence>
<reference evidence="9" key="1">
    <citation type="submission" date="2021-04" db="EMBL/GenBank/DDBJ databases">
        <authorList>
            <consortium name="Wellcome Sanger Institute Data Sharing"/>
        </authorList>
    </citation>
    <scope>NUCLEOTIDE SEQUENCE [LARGE SCALE GENOMIC DNA]</scope>
</reference>
<keyword evidence="6" id="KW-0175">Coiled coil</keyword>
<evidence type="ECO:0000256" key="1">
    <source>
        <dbReference type="ARBA" id="ARBA00006756"/>
    </source>
</evidence>
<keyword evidence="3 5" id="KW-0268">Exocytosis</keyword>
<dbReference type="GeneTree" id="ENSGT00390000003595"/>
<dbReference type="InterPro" id="IPR016159">
    <property type="entry name" value="Cullin_repeat-like_dom_sf"/>
</dbReference>
<keyword evidence="2 5" id="KW-0813">Transport</keyword>
<feature type="domain" description="Exocyst complex subunit Exo70 C-terminal" evidence="8">
    <location>
        <begin position="315"/>
        <end position="678"/>
    </location>
</feature>
<keyword evidence="5" id="KW-0653">Protein transport</keyword>
<proteinExistence type="inferred from homology"/>
<feature type="region of interest" description="Disordered" evidence="7">
    <location>
        <begin position="243"/>
        <end position="272"/>
    </location>
</feature>
<gene>
    <name evidence="9" type="primary">EXOC7</name>
</gene>
<protein>
    <recommendedName>
        <fullName evidence="4 5">Exocyst complex component 7</fullName>
    </recommendedName>
    <alternativeName>
        <fullName evidence="5">Exocyst complex component Exo70</fullName>
    </alternativeName>
</protein>
<name>A0A7N6B8R8_ANATE</name>
<dbReference type="AlphaFoldDB" id="A0A7N6B8R8"/>
<dbReference type="GO" id="GO:0006887">
    <property type="term" value="P:exocytosis"/>
    <property type="evidence" value="ECO:0007669"/>
    <property type="project" value="UniProtKB-KW"/>
</dbReference>
<reference evidence="9" key="2">
    <citation type="submission" date="2025-08" db="UniProtKB">
        <authorList>
            <consortium name="Ensembl"/>
        </authorList>
    </citation>
    <scope>IDENTIFICATION</scope>
</reference>
<dbReference type="GO" id="GO:0005546">
    <property type="term" value="F:phosphatidylinositol-4,5-bisphosphate binding"/>
    <property type="evidence" value="ECO:0007669"/>
    <property type="project" value="InterPro"/>
</dbReference>
<evidence type="ECO:0000313" key="10">
    <source>
        <dbReference type="Proteomes" id="UP000265040"/>
    </source>
</evidence>
<evidence type="ECO:0000256" key="4">
    <source>
        <dbReference type="ARBA" id="ARBA00026169"/>
    </source>
</evidence>